<dbReference type="InterPro" id="IPR036388">
    <property type="entry name" value="WH-like_DNA-bd_sf"/>
</dbReference>
<evidence type="ECO:0000313" key="3">
    <source>
        <dbReference type="EMBL" id="RZN55986.1"/>
    </source>
</evidence>
<dbReference type="SUPFAM" id="SSF46785">
    <property type="entry name" value="Winged helix' DNA-binding domain"/>
    <property type="match status" value="1"/>
</dbReference>
<dbReference type="InterPro" id="IPR002831">
    <property type="entry name" value="Tscrpt_reg_TrmB_N"/>
</dbReference>
<accession>A0A520KF67</accession>
<feature type="coiled-coil region" evidence="1">
    <location>
        <begin position="77"/>
        <end position="104"/>
    </location>
</feature>
<protein>
    <submittedName>
        <fullName evidence="3">TrmB family transcriptional regulator</fullName>
    </submittedName>
</protein>
<feature type="domain" description="Transcription regulator TrmB N-terminal" evidence="2">
    <location>
        <begin position="10"/>
        <end position="76"/>
    </location>
</feature>
<dbReference type="Proteomes" id="UP000316080">
    <property type="component" value="Unassembled WGS sequence"/>
</dbReference>
<name>A0A520KF67_9CREN</name>
<keyword evidence="1" id="KW-0175">Coiled coil</keyword>
<dbReference type="InterPro" id="IPR051797">
    <property type="entry name" value="TrmB-like"/>
</dbReference>
<evidence type="ECO:0000313" key="6">
    <source>
        <dbReference type="Proteomes" id="UP000317265"/>
    </source>
</evidence>
<proteinExistence type="predicted"/>
<sequence>MKLQDLIYALNKLGLSEYESKVYITLVQLGVCGIKEIAAHSKVPRTKIYPVLKSLEKRGLVTIIPGKPRKAKALTPSNSLFEQIKELEENLNIMKNAVIELQKIYESLSKKDKFEEQKYWIIKGNDDIVKRINEIIISASEYVYFVLNNDGLDIILNKCYNAIDNISKSGINVKIFTNSNSLMINKLSELVEVKYVSNISDNNFILVDGKDFIIFNKNMKQFIAEHLNDPHICNIINQVLNQIDKQAIDFSMSLLIQQLPNFKKSFIDEHRNFILPIFFYVLMETISKKGENIFNFLAELGKKIINKIEPFPILPNIQETLDLLGYLYLIDEGIEAKFTWDEKYLLCDYSGNLPESYRMAYEYGLSISPSIWSICLLGLMNIFGYSLVREEEEFNSNHWHIKYKLIGKSVSHIPTAMTDILPA</sequence>
<evidence type="ECO:0000256" key="1">
    <source>
        <dbReference type="SAM" id="Coils"/>
    </source>
</evidence>
<evidence type="ECO:0000313" key="4">
    <source>
        <dbReference type="EMBL" id="TDA40528.1"/>
    </source>
</evidence>
<comment type="caution">
    <text evidence="3">The sequence shown here is derived from an EMBL/GenBank/DDBJ whole genome shotgun (WGS) entry which is preliminary data.</text>
</comment>
<dbReference type="Proteomes" id="UP000317265">
    <property type="component" value="Unassembled WGS sequence"/>
</dbReference>
<dbReference type="PANTHER" id="PTHR34293">
    <property type="entry name" value="HTH-TYPE TRANSCRIPTIONAL REGULATOR TRMBL2"/>
    <property type="match status" value="1"/>
</dbReference>
<gene>
    <name evidence="4" type="ORF">DSO09_00200</name>
    <name evidence="3" type="ORF">EF809_03890</name>
</gene>
<dbReference type="AlphaFoldDB" id="A0A520KF67"/>
<organism evidence="3 5">
    <name type="scientific">Thermoproteota archaeon</name>
    <dbReference type="NCBI Taxonomy" id="2056631"/>
    <lineage>
        <taxon>Archaea</taxon>
        <taxon>Thermoproteota</taxon>
    </lineage>
</organism>
<reference evidence="3 5" key="2">
    <citation type="journal article" date="2019" name="Nat. Microbiol.">
        <title>Wide diversity of methane and short-chain alkane metabolisms in uncultured archaea.</title>
        <authorList>
            <person name="Borrel G."/>
            <person name="Adam P.S."/>
            <person name="McKay L.J."/>
            <person name="Chen L.X."/>
            <person name="Sierra-Garcia I.N."/>
            <person name="Sieber C.M."/>
            <person name="Letourneur Q."/>
            <person name="Ghozlane A."/>
            <person name="Andersen G.L."/>
            <person name="Li W.J."/>
            <person name="Hallam S.J."/>
            <person name="Muyzer G."/>
            <person name="de Oliveira V.M."/>
            <person name="Inskeep W.P."/>
            <person name="Banfield J.F."/>
            <person name="Gribaldo S."/>
        </authorList>
    </citation>
    <scope>NUCLEOTIDE SEQUENCE [LARGE SCALE GENOMIC DNA]</scope>
    <source>
        <strain evidence="3">Verst-YHS</strain>
    </source>
</reference>
<dbReference type="Pfam" id="PF01978">
    <property type="entry name" value="TrmB"/>
    <property type="match status" value="1"/>
</dbReference>
<dbReference type="InterPro" id="IPR036390">
    <property type="entry name" value="WH_DNA-bd_sf"/>
</dbReference>
<dbReference type="EMBL" id="QNVI01000002">
    <property type="protein sequence ID" value="TDA40528.1"/>
    <property type="molecule type" value="Genomic_DNA"/>
</dbReference>
<reference evidence="4 6" key="1">
    <citation type="journal article" date="2019" name="Nat. Microbiol.">
        <title>Expanding anaerobic alkane metabolism in the domain of Archaea.</title>
        <authorList>
            <person name="Wang Y."/>
            <person name="Wegener G."/>
            <person name="Hou J."/>
            <person name="Wang F."/>
            <person name="Xiao X."/>
        </authorList>
    </citation>
    <scope>NUCLEOTIDE SEQUENCE [LARGE SCALE GENOMIC DNA]</scope>
    <source>
        <strain evidence="4">WYZ-LMO11</strain>
    </source>
</reference>
<dbReference type="Gene3D" id="1.10.10.10">
    <property type="entry name" value="Winged helix-like DNA-binding domain superfamily/Winged helix DNA-binding domain"/>
    <property type="match status" value="1"/>
</dbReference>
<dbReference type="PANTHER" id="PTHR34293:SF1">
    <property type="entry name" value="HTH-TYPE TRANSCRIPTIONAL REGULATOR TRMBL2"/>
    <property type="match status" value="1"/>
</dbReference>
<evidence type="ECO:0000313" key="5">
    <source>
        <dbReference type="Proteomes" id="UP000316080"/>
    </source>
</evidence>
<dbReference type="EMBL" id="RXIH01000032">
    <property type="protein sequence ID" value="RZN55986.1"/>
    <property type="molecule type" value="Genomic_DNA"/>
</dbReference>
<evidence type="ECO:0000259" key="2">
    <source>
        <dbReference type="Pfam" id="PF01978"/>
    </source>
</evidence>